<dbReference type="STRING" id="1802485.A2V97_00805"/>
<dbReference type="PANTHER" id="PTHR33908:SF11">
    <property type="entry name" value="MEMBRANE PROTEIN"/>
    <property type="match status" value="1"/>
</dbReference>
<evidence type="ECO:0000256" key="8">
    <source>
        <dbReference type="SAM" id="Phobius"/>
    </source>
</evidence>
<keyword evidence="4" id="KW-0808">Transferase</keyword>
<dbReference type="AlphaFoldDB" id="A0A1F7XLB6"/>
<protein>
    <recommendedName>
        <fullName evidence="9">Glycosyltransferase RgtA/B/C/D-like domain-containing protein</fullName>
    </recommendedName>
</protein>
<sequence length="486" mass="55171">MTKLLGTFRALLKNYYQFLIVLFLAIFLRVYRLNELTTFGGDQGMDFLKVREMVLYHKWTLIGLKTSIAPFFQGPLYLYMLYPFFLILGLNPIAGPIAAVFVSTATIILLYITVRKYFSLKFALLSSMLFAVSPELIIYGSTPLYQNFLPFFIVLAVYLFLTEKKNIFVGFLMGLSIGLGMELHFLNISLGLALFIYLLIFERHKLDVILAYVAGVLVGLTPTIAFEFRHNFLNTRLFLSYEGARPSVNFLEGILSQWTKGAARFLGGNFTLAGSIILAFMLLFVLAKRRLSRPENKLSRLTFISVAILLLLSLKFSAYGPEYILPVLMLFVVLLPISLIRIFPNKVGMALVALLIVFNLFASAKRLNINHGYNMPEGWTMKKINLAGKIISQDSYGHPNFNVASLIDGGTRAYPLRYSTYLYGAGPEAVENYPMNNFLYVVSDKDKEKLYGAKIWEIASFLPFSIGAEWDLQDGIYLYRLDRTRN</sequence>
<name>A0A1F7XLB6_9BACT</name>
<keyword evidence="6 8" id="KW-1133">Transmembrane helix</keyword>
<evidence type="ECO:0000256" key="2">
    <source>
        <dbReference type="ARBA" id="ARBA00022475"/>
    </source>
</evidence>
<keyword evidence="3" id="KW-0328">Glycosyltransferase</keyword>
<feature type="transmembrane region" description="Helical" evidence="8">
    <location>
        <begin position="53"/>
        <end position="72"/>
    </location>
</feature>
<evidence type="ECO:0000256" key="7">
    <source>
        <dbReference type="ARBA" id="ARBA00023136"/>
    </source>
</evidence>
<feature type="transmembrane region" description="Helical" evidence="8">
    <location>
        <begin position="347"/>
        <end position="364"/>
    </location>
</feature>
<dbReference type="GO" id="GO:0005886">
    <property type="term" value="C:plasma membrane"/>
    <property type="evidence" value="ECO:0007669"/>
    <property type="project" value="UniProtKB-SubCell"/>
</dbReference>
<organism evidence="10 11">
    <name type="scientific">Candidatus Woesebacteria bacterium RBG_16_42_24</name>
    <dbReference type="NCBI Taxonomy" id="1802485"/>
    <lineage>
        <taxon>Bacteria</taxon>
        <taxon>Candidatus Woeseibacteriota</taxon>
    </lineage>
</organism>
<feature type="transmembrane region" description="Helical" evidence="8">
    <location>
        <begin position="265"/>
        <end position="286"/>
    </location>
</feature>
<feature type="transmembrane region" description="Helical" evidence="8">
    <location>
        <begin position="209"/>
        <end position="228"/>
    </location>
</feature>
<dbReference type="Proteomes" id="UP000177382">
    <property type="component" value="Unassembled WGS sequence"/>
</dbReference>
<evidence type="ECO:0000313" key="11">
    <source>
        <dbReference type="Proteomes" id="UP000177382"/>
    </source>
</evidence>
<dbReference type="PANTHER" id="PTHR33908">
    <property type="entry name" value="MANNOSYLTRANSFERASE YKCB-RELATED"/>
    <property type="match status" value="1"/>
</dbReference>
<proteinExistence type="predicted"/>
<gene>
    <name evidence="10" type="ORF">A2V97_00805</name>
</gene>
<reference evidence="10 11" key="1">
    <citation type="journal article" date="2016" name="Nat. Commun.">
        <title>Thousands of microbial genomes shed light on interconnected biogeochemical processes in an aquifer system.</title>
        <authorList>
            <person name="Anantharaman K."/>
            <person name="Brown C.T."/>
            <person name="Hug L.A."/>
            <person name="Sharon I."/>
            <person name="Castelle C.J."/>
            <person name="Probst A.J."/>
            <person name="Thomas B.C."/>
            <person name="Singh A."/>
            <person name="Wilkins M.J."/>
            <person name="Karaoz U."/>
            <person name="Brodie E.L."/>
            <person name="Williams K.H."/>
            <person name="Hubbard S.S."/>
            <person name="Banfield J.F."/>
        </authorList>
    </citation>
    <scope>NUCLEOTIDE SEQUENCE [LARGE SCALE GENOMIC DNA]</scope>
</reference>
<evidence type="ECO:0000313" key="10">
    <source>
        <dbReference type="EMBL" id="OGM15569.1"/>
    </source>
</evidence>
<feature type="transmembrane region" description="Helical" evidence="8">
    <location>
        <begin position="15"/>
        <end position="33"/>
    </location>
</feature>
<evidence type="ECO:0000256" key="1">
    <source>
        <dbReference type="ARBA" id="ARBA00004651"/>
    </source>
</evidence>
<evidence type="ECO:0000259" key="9">
    <source>
        <dbReference type="Pfam" id="PF13231"/>
    </source>
</evidence>
<dbReference type="GO" id="GO:0016763">
    <property type="term" value="F:pentosyltransferase activity"/>
    <property type="evidence" value="ECO:0007669"/>
    <property type="project" value="TreeGrafter"/>
</dbReference>
<feature type="transmembrane region" description="Helical" evidence="8">
    <location>
        <begin position="167"/>
        <end position="200"/>
    </location>
</feature>
<dbReference type="GO" id="GO:0009103">
    <property type="term" value="P:lipopolysaccharide biosynthetic process"/>
    <property type="evidence" value="ECO:0007669"/>
    <property type="project" value="UniProtKB-ARBA"/>
</dbReference>
<feature type="transmembrane region" description="Helical" evidence="8">
    <location>
        <begin position="144"/>
        <end position="161"/>
    </location>
</feature>
<keyword evidence="5 8" id="KW-0812">Transmembrane</keyword>
<dbReference type="InterPro" id="IPR038731">
    <property type="entry name" value="RgtA/B/C-like"/>
</dbReference>
<feature type="transmembrane region" description="Helical" evidence="8">
    <location>
        <begin position="323"/>
        <end position="340"/>
    </location>
</feature>
<evidence type="ECO:0000256" key="6">
    <source>
        <dbReference type="ARBA" id="ARBA00022989"/>
    </source>
</evidence>
<keyword evidence="2" id="KW-1003">Cell membrane</keyword>
<dbReference type="InterPro" id="IPR050297">
    <property type="entry name" value="LipidA_mod_glycosyltrf_83"/>
</dbReference>
<feature type="transmembrane region" description="Helical" evidence="8">
    <location>
        <begin position="118"/>
        <end position="137"/>
    </location>
</feature>
<dbReference type="Pfam" id="PF13231">
    <property type="entry name" value="PMT_2"/>
    <property type="match status" value="1"/>
</dbReference>
<comment type="caution">
    <text evidence="10">The sequence shown here is derived from an EMBL/GenBank/DDBJ whole genome shotgun (WGS) entry which is preliminary data.</text>
</comment>
<accession>A0A1F7XLB6</accession>
<feature type="domain" description="Glycosyltransferase RgtA/B/C/D-like" evidence="9">
    <location>
        <begin position="74"/>
        <end position="222"/>
    </location>
</feature>
<evidence type="ECO:0000256" key="4">
    <source>
        <dbReference type="ARBA" id="ARBA00022679"/>
    </source>
</evidence>
<evidence type="ECO:0000256" key="5">
    <source>
        <dbReference type="ARBA" id="ARBA00022692"/>
    </source>
</evidence>
<evidence type="ECO:0000256" key="3">
    <source>
        <dbReference type="ARBA" id="ARBA00022676"/>
    </source>
</evidence>
<feature type="transmembrane region" description="Helical" evidence="8">
    <location>
        <begin position="84"/>
        <end position="112"/>
    </location>
</feature>
<feature type="transmembrane region" description="Helical" evidence="8">
    <location>
        <begin position="298"/>
        <end position="317"/>
    </location>
</feature>
<dbReference type="EMBL" id="MGFX01000002">
    <property type="protein sequence ID" value="OGM15569.1"/>
    <property type="molecule type" value="Genomic_DNA"/>
</dbReference>
<keyword evidence="7 8" id="KW-0472">Membrane</keyword>
<comment type="subcellular location">
    <subcellularLocation>
        <location evidence="1">Cell membrane</location>
        <topology evidence="1">Multi-pass membrane protein</topology>
    </subcellularLocation>
</comment>